<dbReference type="Proteomes" id="UP001215598">
    <property type="component" value="Unassembled WGS sequence"/>
</dbReference>
<reference evidence="2" key="1">
    <citation type="submission" date="2023-03" db="EMBL/GenBank/DDBJ databases">
        <title>Massive genome expansion in bonnet fungi (Mycena s.s.) driven by repeated elements and novel gene families across ecological guilds.</title>
        <authorList>
            <consortium name="Lawrence Berkeley National Laboratory"/>
            <person name="Harder C.B."/>
            <person name="Miyauchi S."/>
            <person name="Viragh M."/>
            <person name="Kuo A."/>
            <person name="Thoen E."/>
            <person name="Andreopoulos B."/>
            <person name="Lu D."/>
            <person name="Skrede I."/>
            <person name="Drula E."/>
            <person name="Henrissat B."/>
            <person name="Morin E."/>
            <person name="Kohler A."/>
            <person name="Barry K."/>
            <person name="LaButti K."/>
            <person name="Morin E."/>
            <person name="Salamov A."/>
            <person name="Lipzen A."/>
            <person name="Mereny Z."/>
            <person name="Hegedus B."/>
            <person name="Baldrian P."/>
            <person name="Stursova M."/>
            <person name="Weitz H."/>
            <person name="Taylor A."/>
            <person name="Grigoriev I.V."/>
            <person name="Nagy L.G."/>
            <person name="Martin F."/>
            <person name="Kauserud H."/>
        </authorList>
    </citation>
    <scope>NUCLEOTIDE SEQUENCE</scope>
    <source>
        <strain evidence="2">CBHHK182m</strain>
    </source>
</reference>
<evidence type="ECO:0000256" key="1">
    <source>
        <dbReference type="SAM" id="MobiDB-lite"/>
    </source>
</evidence>
<evidence type="ECO:0000313" key="2">
    <source>
        <dbReference type="EMBL" id="KAJ7735511.1"/>
    </source>
</evidence>
<feature type="compositionally biased region" description="Polar residues" evidence="1">
    <location>
        <begin position="179"/>
        <end position="188"/>
    </location>
</feature>
<protein>
    <submittedName>
        <fullName evidence="2">Uncharacterized protein</fullName>
    </submittedName>
</protein>
<proteinExistence type="predicted"/>
<accession>A0AAD7I7C1</accession>
<sequence>MKRRLLPKGLPAFDTLQPIQKIGGSPFIVFRHDLPRKRRNLHCPKRSLWCGPAGRHALVFAPTREYSPKSDQWTEHTRMVENCGQTFDFYMNRGPFVYYVGIYRVLDLRDIHPPGAKITSDVSRLAMELAAGVSRHLHKLGEGFPGGVIQTEAFGLQCVGFDAELYDRLRARFTEADSPESTTGSSMSNKRKAAEGDLRGDKRAKAQKL</sequence>
<evidence type="ECO:0000313" key="3">
    <source>
        <dbReference type="Proteomes" id="UP001215598"/>
    </source>
</evidence>
<dbReference type="AlphaFoldDB" id="A0AAD7I7C1"/>
<gene>
    <name evidence="2" type="ORF">B0H16DRAFT_131839</name>
</gene>
<feature type="compositionally biased region" description="Basic and acidic residues" evidence="1">
    <location>
        <begin position="192"/>
        <end position="209"/>
    </location>
</feature>
<dbReference type="EMBL" id="JARKIB010000126">
    <property type="protein sequence ID" value="KAJ7735511.1"/>
    <property type="molecule type" value="Genomic_DNA"/>
</dbReference>
<keyword evidence="3" id="KW-1185">Reference proteome</keyword>
<organism evidence="2 3">
    <name type="scientific">Mycena metata</name>
    <dbReference type="NCBI Taxonomy" id="1033252"/>
    <lineage>
        <taxon>Eukaryota</taxon>
        <taxon>Fungi</taxon>
        <taxon>Dikarya</taxon>
        <taxon>Basidiomycota</taxon>
        <taxon>Agaricomycotina</taxon>
        <taxon>Agaricomycetes</taxon>
        <taxon>Agaricomycetidae</taxon>
        <taxon>Agaricales</taxon>
        <taxon>Marasmiineae</taxon>
        <taxon>Mycenaceae</taxon>
        <taxon>Mycena</taxon>
    </lineage>
</organism>
<name>A0AAD7I7C1_9AGAR</name>
<feature type="region of interest" description="Disordered" evidence="1">
    <location>
        <begin position="175"/>
        <end position="209"/>
    </location>
</feature>
<comment type="caution">
    <text evidence="2">The sequence shown here is derived from an EMBL/GenBank/DDBJ whole genome shotgun (WGS) entry which is preliminary data.</text>
</comment>